<evidence type="ECO:0000256" key="11">
    <source>
        <dbReference type="RuleBase" id="RU362034"/>
    </source>
</evidence>
<comment type="subunit">
    <text evidence="11">Homohexamer; The oligomerization is ATP-dependent.</text>
</comment>
<dbReference type="InterPro" id="IPR001270">
    <property type="entry name" value="ClpA/B"/>
</dbReference>
<dbReference type="Gene3D" id="1.10.1780.10">
    <property type="entry name" value="Clp, N-terminal domain"/>
    <property type="match status" value="1"/>
</dbReference>
<keyword evidence="4 10" id="KW-0067">ATP-binding</keyword>
<evidence type="ECO:0000256" key="5">
    <source>
        <dbReference type="ARBA" id="ARBA00023016"/>
    </source>
</evidence>
<dbReference type="InterPro" id="IPR004176">
    <property type="entry name" value="Clp_R_N"/>
</dbReference>
<keyword evidence="6 11" id="KW-0175">Coiled coil</keyword>
<dbReference type="PANTHER" id="PTHR11638">
    <property type="entry name" value="ATP-DEPENDENT CLP PROTEASE"/>
    <property type="match status" value="1"/>
</dbReference>
<dbReference type="SUPFAM" id="SSF81923">
    <property type="entry name" value="Double Clp-N motif"/>
    <property type="match status" value="1"/>
</dbReference>
<dbReference type="SMART" id="SM01086">
    <property type="entry name" value="ClpB_D2-small"/>
    <property type="match status" value="1"/>
</dbReference>
<comment type="function">
    <text evidence="11">Part of a stress-induced multi-chaperone system, it is involved in the recovery of the cell from heat-induced damage, in cooperation with DnaK, DnaJ and GrpE.</text>
</comment>
<reference evidence="14" key="1">
    <citation type="journal article" date="2019" name="Int. J. Syst. Evol. Microbiol.">
        <title>The Global Catalogue of Microorganisms (GCM) 10K type strain sequencing project: providing services to taxonomists for standard genome sequencing and annotation.</title>
        <authorList>
            <consortium name="The Broad Institute Genomics Platform"/>
            <consortium name="The Broad Institute Genome Sequencing Center for Infectious Disease"/>
            <person name="Wu L."/>
            <person name="Ma J."/>
        </authorList>
    </citation>
    <scope>NUCLEOTIDE SEQUENCE [LARGE SCALE GENOMIC DNA]</scope>
    <source>
        <strain evidence="14">YIM 94188</strain>
    </source>
</reference>
<dbReference type="InterPro" id="IPR041546">
    <property type="entry name" value="ClpA/ClpB_AAA_lid"/>
</dbReference>
<dbReference type="Pfam" id="PF00004">
    <property type="entry name" value="AAA"/>
    <property type="match status" value="1"/>
</dbReference>
<comment type="subcellular location">
    <subcellularLocation>
        <location evidence="11">Cytoplasm</location>
    </subcellularLocation>
</comment>
<evidence type="ECO:0000256" key="4">
    <source>
        <dbReference type="ARBA" id="ARBA00022840"/>
    </source>
</evidence>
<keyword evidence="3 10" id="KW-0547">Nucleotide-binding</keyword>
<comment type="subunit">
    <text evidence="8">Homohexamer. The oligomerization is ATP-dependent.</text>
</comment>
<dbReference type="CDD" id="cd00009">
    <property type="entry name" value="AAA"/>
    <property type="match status" value="1"/>
</dbReference>
<evidence type="ECO:0000259" key="12">
    <source>
        <dbReference type="PROSITE" id="PS51903"/>
    </source>
</evidence>
<dbReference type="Proteomes" id="UP001596072">
    <property type="component" value="Unassembled WGS sequence"/>
</dbReference>
<dbReference type="Pfam" id="PF02861">
    <property type="entry name" value="Clp_N"/>
    <property type="match status" value="1"/>
</dbReference>
<dbReference type="InterPro" id="IPR050130">
    <property type="entry name" value="ClpA_ClpB"/>
</dbReference>
<dbReference type="InterPro" id="IPR028299">
    <property type="entry name" value="ClpA/B_CS2"/>
</dbReference>
<dbReference type="InterPro" id="IPR017730">
    <property type="entry name" value="Chaperonin_ClpB"/>
</dbReference>
<dbReference type="InterPro" id="IPR027417">
    <property type="entry name" value="P-loop_NTPase"/>
</dbReference>
<dbReference type="Pfam" id="PF17871">
    <property type="entry name" value="AAA_lid_9"/>
    <property type="match status" value="1"/>
</dbReference>
<evidence type="ECO:0000256" key="3">
    <source>
        <dbReference type="ARBA" id="ARBA00022741"/>
    </source>
</evidence>
<dbReference type="PROSITE" id="PS00871">
    <property type="entry name" value="CLPAB_2"/>
    <property type="match status" value="1"/>
</dbReference>
<dbReference type="SUPFAM" id="SSF52540">
    <property type="entry name" value="P-loop containing nucleoside triphosphate hydrolases"/>
    <property type="match status" value="2"/>
</dbReference>
<dbReference type="InterPro" id="IPR036628">
    <property type="entry name" value="Clp_N_dom_sf"/>
</dbReference>
<keyword evidence="7 10" id="KW-0143">Chaperone</keyword>
<dbReference type="InterPro" id="IPR003959">
    <property type="entry name" value="ATPase_AAA_core"/>
</dbReference>
<dbReference type="InterPro" id="IPR018368">
    <property type="entry name" value="ClpA/B_CS1"/>
</dbReference>
<evidence type="ECO:0000256" key="2">
    <source>
        <dbReference type="ARBA" id="ARBA00022737"/>
    </source>
</evidence>
<evidence type="ECO:0000256" key="1">
    <source>
        <dbReference type="ARBA" id="ARBA00008675"/>
    </source>
</evidence>
<dbReference type="PANTHER" id="PTHR11638:SF18">
    <property type="entry name" value="HEAT SHOCK PROTEIN 104"/>
    <property type="match status" value="1"/>
</dbReference>
<accession>A0ABW0ZDL7</accession>
<keyword evidence="14" id="KW-1185">Reference proteome</keyword>
<dbReference type="RefSeq" id="WP_378526884.1">
    <property type="nucleotide sequence ID" value="NZ_JBHSNS010000001.1"/>
</dbReference>
<keyword evidence="11" id="KW-0963">Cytoplasm</keyword>
<dbReference type="CDD" id="cd19499">
    <property type="entry name" value="RecA-like_ClpB_Hsp104-like"/>
    <property type="match status" value="1"/>
</dbReference>
<dbReference type="Pfam" id="PF10431">
    <property type="entry name" value="ClpB_D2-small"/>
    <property type="match status" value="1"/>
</dbReference>
<dbReference type="NCBIfam" id="TIGR03346">
    <property type="entry name" value="chaperone_ClpB"/>
    <property type="match status" value="1"/>
</dbReference>
<gene>
    <name evidence="11 13" type="primary">clpB</name>
    <name evidence="13" type="ORF">ACFPQB_00250</name>
</gene>
<dbReference type="InterPro" id="IPR003593">
    <property type="entry name" value="AAA+_ATPase"/>
</dbReference>
<evidence type="ECO:0000256" key="6">
    <source>
        <dbReference type="ARBA" id="ARBA00023054"/>
    </source>
</evidence>
<dbReference type="Pfam" id="PF07724">
    <property type="entry name" value="AAA_2"/>
    <property type="match status" value="1"/>
</dbReference>
<dbReference type="InterPro" id="IPR019489">
    <property type="entry name" value="Clp_ATPase_C"/>
</dbReference>
<dbReference type="SMART" id="SM00382">
    <property type="entry name" value="AAA"/>
    <property type="match status" value="2"/>
</dbReference>
<keyword evidence="2 9" id="KW-0677">Repeat</keyword>
<dbReference type="Gene3D" id="1.10.8.60">
    <property type="match status" value="1"/>
</dbReference>
<proteinExistence type="inferred from homology"/>
<feature type="domain" description="Clp R" evidence="12">
    <location>
        <begin position="6"/>
        <end position="150"/>
    </location>
</feature>
<evidence type="ECO:0000313" key="13">
    <source>
        <dbReference type="EMBL" id="MFC5727329.1"/>
    </source>
</evidence>
<dbReference type="PROSITE" id="PS51903">
    <property type="entry name" value="CLP_R"/>
    <property type="match status" value="1"/>
</dbReference>
<protein>
    <recommendedName>
        <fullName evidence="11">Chaperone protein ClpB</fullName>
    </recommendedName>
</protein>
<dbReference type="Gene3D" id="3.40.50.300">
    <property type="entry name" value="P-loop containing nucleotide triphosphate hydrolases"/>
    <property type="match status" value="3"/>
</dbReference>
<comment type="caution">
    <text evidence="13">The sequence shown here is derived from an EMBL/GenBank/DDBJ whole genome shotgun (WGS) entry which is preliminary data.</text>
</comment>
<evidence type="ECO:0000313" key="14">
    <source>
        <dbReference type="Proteomes" id="UP001596072"/>
    </source>
</evidence>
<comment type="similarity">
    <text evidence="1 10">Belongs to the ClpA/ClpB family.</text>
</comment>
<name>A0ABW0ZDL7_9ACTN</name>
<feature type="coiled-coil region" evidence="11">
    <location>
        <begin position="410"/>
        <end position="497"/>
    </location>
</feature>
<organism evidence="13 14">
    <name type="scientific">Nocardioides vastitatis</name>
    <dbReference type="NCBI Taxonomy" id="2568655"/>
    <lineage>
        <taxon>Bacteria</taxon>
        <taxon>Bacillati</taxon>
        <taxon>Actinomycetota</taxon>
        <taxon>Actinomycetes</taxon>
        <taxon>Propionibacteriales</taxon>
        <taxon>Nocardioidaceae</taxon>
        <taxon>Nocardioides</taxon>
    </lineage>
</organism>
<evidence type="ECO:0000256" key="8">
    <source>
        <dbReference type="ARBA" id="ARBA00026057"/>
    </source>
</evidence>
<keyword evidence="5 11" id="KW-0346">Stress response</keyword>
<sequence length="867" mass="93893">MSQFGADKFTTRSREAIEAAQLAATTAGHSTVEPIHLLVALLLQTDGTSASLVSKAGVDAPSLVHAASAARDALPRATGATVQQPAGSAALSRVLASALELAQSMKDDYIASEHLLIALATVESSAKKVLQDVGLTAEGLRESLTAVRGNRRVTSQDAESTYEALEKYSVDLTQAAEEGRLDPVIGRDAEIRRVVQVLSRRTKNNPVLIGEPGVGKTAVVEGLAQRVVAGDVPDSLKGRRVLSLDLAAMVAGAKYRGEFEERLKAVLEEIKQASGQIITFIDELHTVVGAGAGGDSAMDAGNMLKPMLARGELHMIGATTLDEYRERVEKDPALERRFQQVFVGEPSVEDTIQILRGLQEKYEAHHGVRITDAALVAAATLSDRYITGRQLPDKAIDLIDEAASRLRMEIESSPEEIDQLRRQIDRMKMEEFALAKESDDASVERLAALRKDLADREEELRALDVRWEREKSSLEGEGELRRQLDQLRVEADRLTREGNLAGASEILYGKIPELEAQIRQLEAVADDPSAGEPQEKLVGDEVGAVQVAEVVEAWTGIPTGRMLQGETAKLLEMESVIGARLIGQREAVGAVSDAVRRARAGISDPNRPTGSFLFLGPTGVGKTELAKALADFLFDDDRAIVRIDMSEYSEKHSVARLVGAPPGYVGYDEGGQLTEAVRRRPYSVVLLDEVEKAHPEVFDILLQVLDDGRLTDGQGRTVDFRNTILILTSNLGSQYLVDPTLDPEKQKESVLALVRQSFKPEFLNRLDEIVTFDALGKDDLAKIVDLQLVLLEKRLAARRVSIEVTPAAREWLADVGYDPAYGARPLRRLIQSAIGDPLAKLLIGGDVADGGSVTVDRGEDGLVLAAG</sequence>
<evidence type="ECO:0000256" key="7">
    <source>
        <dbReference type="ARBA" id="ARBA00023186"/>
    </source>
</evidence>
<dbReference type="EMBL" id="JBHSNS010000001">
    <property type="protein sequence ID" value="MFC5727329.1"/>
    <property type="molecule type" value="Genomic_DNA"/>
</dbReference>
<dbReference type="PRINTS" id="PR00300">
    <property type="entry name" value="CLPPROTEASEA"/>
</dbReference>
<evidence type="ECO:0000256" key="9">
    <source>
        <dbReference type="PROSITE-ProRule" id="PRU01251"/>
    </source>
</evidence>
<dbReference type="PROSITE" id="PS00870">
    <property type="entry name" value="CLPAB_1"/>
    <property type="match status" value="1"/>
</dbReference>
<evidence type="ECO:0000256" key="10">
    <source>
        <dbReference type="RuleBase" id="RU004432"/>
    </source>
</evidence>